<accession>A0AAE3HKV0</accession>
<feature type="transmembrane region" description="Helical" evidence="2">
    <location>
        <begin position="6"/>
        <end position="26"/>
    </location>
</feature>
<sequence>MVWGVTGLLAGYAFVLFVLLCVLIYCRLHWLFKAACMVLALGFFIITYYSFVPLLGWPTGAKLPDQVQFMGGYVRQPNKVTGEAGGIYLWGMSLAEDIDRQLPRAYRLPYSEPLHEKVNQAKRKMENGVPQMVEVSGEVESDNARKSQASNEGGGGAIAPIDFYDMPVVEPPEK</sequence>
<feature type="region of interest" description="Disordered" evidence="1">
    <location>
        <begin position="136"/>
        <end position="174"/>
    </location>
</feature>
<dbReference type="RefSeq" id="WP_259056355.1">
    <property type="nucleotide sequence ID" value="NZ_JANUCT010000015.1"/>
</dbReference>
<dbReference type="AlphaFoldDB" id="A0AAE3HKV0"/>
<proteinExistence type="predicted"/>
<keyword evidence="2" id="KW-0812">Transmembrane</keyword>
<feature type="transmembrane region" description="Helical" evidence="2">
    <location>
        <begin position="38"/>
        <end position="57"/>
    </location>
</feature>
<reference evidence="3" key="1">
    <citation type="submission" date="2022-08" db="EMBL/GenBank/DDBJ databases">
        <title>Genomic Encyclopedia of Type Strains, Phase III (KMG-III): the genomes of soil and plant-associated and newly described type strains.</title>
        <authorList>
            <person name="Whitman W."/>
        </authorList>
    </citation>
    <scope>NUCLEOTIDE SEQUENCE</scope>
    <source>
        <strain evidence="3">HMT 1</strain>
    </source>
</reference>
<organism evidence="3 4">
    <name type="scientific">Methylohalomonas lacus</name>
    <dbReference type="NCBI Taxonomy" id="398773"/>
    <lineage>
        <taxon>Bacteria</taxon>
        <taxon>Pseudomonadati</taxon>
        <taxon>Pseudomonadota</taxon>
        <taxon>Gammaproteobacteria</taxon>
        <taxon>Methylohalomonadales</taxon>
        <taxon>Methylohalomonadaceae</taxon>
        <taxon>Methylohalomonas</taxon>
    </lineage>
</organism>
<comment type="caution">
    <text evidence="3">The sequence shown here is derived from an EMBL/GenBank/DDBJ whole genome shotgun (WGS) entry which is preliminary data.</text>
</comment>
<evidence type="ECO:0000313" key="3">
    <source>
        <dbReference type="EMBL" id="MCS3904099.1"/>
    </source>
</evidence>
<keyword evidence="2" id="KW-0472">Membrane</keyword>
<evidence type="ECO:0000256" key="1">
    <source>
        <dbReference type="SAM" id="MobiDB-lite"/>
    </source>
</evidence>
<evidence type="ECO:0000313" key="4">
    <source>
        <dbReference type="Proteomes" id="UP001204445"/>
    </source>
</evidence>
<keyword evidence="4" id="KW-1185">Reference proteome</keyword>
<dbReference type="EMBL" id="JANUCT010000015">
    <property type="protein sequence ID" value="MCS3904099.1"/>
    <property type="molecule type" value="Genomic_DNA"/>
</dbReference>
<evidence type="ECO:0000256" key="2">
    <source>
        <dbReference type="SAM" id="Phobius"/>
    </source>
</evidence>
<protein>
    <submittedName>
        <fullName evidence="3">Uncharacterized protein</fullName>
    </submittedName>
</protein>
<name>A0AAE3HKV0_9GAMM</name>
<keyword evidence="2" id="KW-1133">Transmembrane helix</keyword>
<dbReference type="Proteomes" id="UP001204445">
    <property type="component" value="Unassembled WGS sequence"/>
</dbReference>
<gene>
    <name evidence="3" type="ORF">J2T55_002132</name>
</gene>